<evidence type="ECO:0000313" key="3">
    <source>
        <dbReference type="Proteomes" id="UP001501627"/>
    </source>
</evidence>
<sequence>MQFRTLILALLVVAIAAMATLNWDALNAVGTVSLGVTTVQAPLGLIMLALTVLLGIFFLAYVLAVQGAAVLDARRHAKEMASQRALVDTAEASRFTELRDLLQQQHDSTQQALAGRLDALQAQITQRAQESDNATAAYIGQLEDQLTHKHAG</sequence>
<dbReference type="Proteomes" id="UP001501627">
    <property type="component" value="Unassembled WGS sequence"/>
</dbReference>
<dbReference type="RefSeq" id="WP_103044895.1">
    <property type="nucleotide sequence ID" value="NZ_BAABBP010000007.1"/>
</dbReference>
<accession>A0ABP7QXG6</accession>
<dbReference type="EMBL" id="BAABBP010000007">
    <property type="protein sequence ID" value="GAA3989269.1"/>
    <property type="molecule type" value="Genomic_DNA"/>
</dbReference>
<protein>
    <recommendedName>
        <fullName evidence="4">Signal transduction histidine kinase</fullName>
    </recommendedName>
</protein>
<feature type="transmembrane region" description="Helical" evidence="1">
    <location>
        <begin position="45"/>
        <end position="71"/>
    </location>
</feature>
<comment type="caution">
    <text evidence="2">The sequence shown here is derived from an EMBL/GenBank/DDBJ whole genome shotgun (WGS) entry which is preliminary data.</text>
</comment>
<keyword evidence="1" id="KW-0472">Membrane</keyword>
<keyword evidence="1" id="KW-0812">Transmembrane</keyword>
<name>A0ABP7QXG6_9BURK</name>
<evidence type="ECO:0008006" key="4">
    <source>
        <dbReference type="Google" id="ProtNLM"/>
    </source>
</evidence>
<gene>
    <name evidence="2" type="ORF">GCM10022279_10480</name>
</gene>
<reference evidence="3" key="1">
    <citation type="journal article" date="2019" name="Int. J. Syst. Evol. Microbiol.">
        <title>The Global Catalogue of Microorganisms (GCM) 10K type strain sequencing project: providing services to taxonomists for standard genome sequencing and annotation.</title>
        <authorList>
            <consortium name="The Broad Institute Genomics Platform"/>
            <consortium name="The Broad Institute Genome Sequencing Center for Infectious Disease"/>
            <person name="Wu L."/>
            <person name="Ma J."/>
        </authorList>
    </citation>
    <scope>NUCLEOTIDE SEQUENCE [LARGE SCALE GENOMIC DNA]</scope>
    <source>
        <strain evidence="3">JCM 17561</strain>
    </source>
</reference>
<evidence type="ECO:0000313" key="2">
    <source>
        <dbReference type="EMBL" id="GAA3989269.1"/>
    </source>
</evidence>
<keyword evidence="1" id="KW-1133">Transmembrane helix</keyword>
<keyword evidence="3" id="KW-1185">Reference proteome</keyword>
<organism evidence="2 3">
    <name type="scientific">Comamonas faecalis</name>
    <dbReference type="NCBI Taxonomy" id="1387849"/>
    <lineage>
        <taxon>Bacteria</taxon>
        <taxon>Pseudomonadati</taxon>
        <taxon>Pseudomonadota</taxon>
        <taxon>Betaproteobacteria</taxon>
        <taxon>Burkholderiales</taxon>
        <taxon>Comamonadaceae</taxon>
        <taxon>Comamonas</taxon>
    </lineage>
</organism>
<proteinExistence type="predicted"/>
<evidence type="ECO:0000256" key="1">
    <source>
        <dbReference type="SAM" id="Phobius"/>
    </source>
</evidence>